<evidence type="ECO:0000313" key="5">
    <source>
        <dbReference type="EMBL" id="WJZ93300.1"/>
    </source>
</evidence>
<evidence type="ECO:0000256" key="3">
    <source>
        <dbReference type="SAM" id="Phobius"/>
    </source>
</evidence>
<protein>
    <recommendedName>
        <fullName evidence="4">RING-type domain-containing protein</fullName>
    </recommendedName>
</protein>
<keyword evidence="3" id="KW-0812">Transmembrane</keyword>
<name>A0ABY9CD84_VITVI</name>
<evidence type="ECO:0000259" key="4">
    <source>
        <dbReference type="PROSITE" id="PS50089"/>
    </source>
</evidence>
<evidence type="ECO:0000313" key="6">
    <source>
        <dbReference type="Proteomes" id="UP001227230"/>
    </source>
</evidence>
<feature type="region of interest" description="Disordered" evidence="2">
    <location>
        <begin position="1"/>
        <end position="22"/>
    </location>
</feature>
<dbReference type="Proteomes" id="UP001227230">
    <property type="component" value="Chromosome 8"/>
</dbReference>
<keyword evidence="6" id="KW-1185">Reference proteome</keyword>
<proteinExistence type="predicted"/>
<keyword evidence="1" id="KW-0479">Metal-binding</keyword>
<keyword evidence="3" id="KW-0472">Membrane</keyword>
<feature type="compositionally biased region" description="Pro residues" evidence="2">
    <location>
        <begin position="10"/>
        <end position="19"/>
    </location>
</feature>
<dbReference type="Gene3D" id="3.30.40.10">
    <property type="entry name" value="Zinc/RING finger domain, C3HC4 (zinc finger)"/>
    <property type="match status" value="1"/>
</dbReference>
<keyword evidence="1" id="KW-0862">Zinc</keyword>
<evidence type="ECO:0000256" key="1">
    <source>
        <dbReference type="PROSITE-ProRule" id="PRU00175"/>
    </source>
</evidence>
<feature type="region of interest" description="Disordered" evidence="2">
    <location>
        <begin position="158"/>
        <end position="178"/>
    </location>
</feature>
<evidence type="ECO:0000256" key="2">
    <source>
        <dbReference type="SAM" id="MobiDB-lite"/>
    </source>
</evidence>
<dbReference type="SUPFAM" id="SSF57850">
    <property type="entry name" value="RING/U-box"/>
    <property type="match status" value="1"/>
</dbReference>
<dbReference type="PANTHER" id="PTHR45676">
    <property type="entry name" value="RING-H2 FINGER PROTEIN ATL51-RELATED"/>
    <property type="match status" value="1"/>
</dbReference>
<dbReference type="PANTHER" id="PTHR45676:SF88">
    <property type="entry name" value="RING-H2 FINGER PROTEIN ATL33"/>
    <property type="match status" value="1"/>
</dbReference>
<sequence length="178" mass="19867">MDNSPALLSPSPPFPPPPSRSSESDGWSALEYIVSFLALVTIPTLIYTFFFFLKCPPIPSRRHHRRSEAFLEELSSGGGGNTDNAEVISDIKYRKDTHVIDIGSECPVCLSEFNDGEEVRQLMSCKHFFHAPCIDLWLHSHSNCPICRASVPLKPSKVSIPSREEDRREASPDSARLP</sequence>
<dbReference type="InterPro" id="IPR013083">
    <property type="entry name" value="Znf_RING/FYVE/PHD"/>
</dbReference>
<keyword evidence="1" id="KW-0863">Zinc-finger</keyword>
<dbReference type="EMBL" id="CP126655">
    <property type="protein sequence ID" value="WJZ93300.1"/>
    <property type="molecule type" value="Genomic_DNA"/>
</dbReference>
<accession>A0ABY9CD84</accession>
<gene>
    <name evidence="5" type="ORF">VitviT2T_012251</name>
</gene>
<dbReference type="PROSITE" id="PS50089">
    <property type="entry name" value="ZF_RING_2"/>
    <property type="match status" value="1"/>
</dbReference>
<reference evidence="5 6" key="1">
    <citation type="journal article" date="2023" name="Hortic Res">
        <title>The complete reference genome for grapevine (Vitis vinifera L.) genetics and breeding.</title>
        <authorList>
            <person name="Shi X."/>
            <person name="Cao S."/>
            <person name="Wang X."/>
            <person name="Huang S."/>
            <person name="Wang Y."/>
            <person name="Liu Z."/>
            <person name="Liu W."/>
            <person name="Leng X."/>
            <person name="Peng Y."/>
            <person name="Wang N."/>
            <person name="Wang Y."/>
            <person name="Ma Z."/>
            <person name="Xu X."/>
            <person name="Zhang F."/>
            <person name="Xue H."/>
            <person name="Zhong H."/>
            <person name="Wang Y."/>
            <person name="Zhang K."/>
            <person name="Velt A."/>
            <person name="Avia K."/>
            <person name="Holtgrawe D."/>
            <person name="Grimplet J."/>
            <person name="Matus J.T."/>
            <person name="Ware D."/>
            <person name="Wu X."/>
            <person name="Wang H."/>
            <person name="Liu C."/>
            <person name="Fang Y."/>
            <person name="Rustenholz C."/>
            <person name="Cheng Z."/>
            <person name="Xiao H."/>
            <person name="Zhou Y."/>
        </authorList>
    </citation>
    <scope>NUCLEOTIDE SEQUENCE [LARGE SCALE GENOMIC DNA]</scope>
    <source>
        <strain evidence="6">cv. Pinot noir / PN40024</strain>
        <tissue evidence="5">Leaf</tissue>
    </source>
</reference>
<keyword evidence="3" id="KW-1133">Transmembrane helix</keyword>
<dbReference type="Pfam" id="PF13639">
    <property type="entry name" value="zf-RING_2"/>
    <property type="match status" value="1"/>
</dbReference>
<dbReference type="SMART" id="SM00184">
    <property type="entry name" value="RING"/>
    <property type="match status" value="1"/>
</dbReference>
<feature type="domain" description="RING-type" evidence="4">
    <location>
        <begin position="106"/>
        <end position="148"/>
    </location>
</feature>
<dbReference type="CDD" id="cd16461">
    <property type="entry name" value="RING-H2_EL5-like"/>
    <property type="match status" value="1"/>
</dbReference>
<dbReference type="InterPro" id="IPR001841">
    <property type="entry name" value="Znf_RING"/>
</dbReference>
<feature type="compositionally biased region" description="Basic and acidic residues" evidence="2">
    <location>
        <begin position="162"/>
        <end position="171"/>
    </location>
</feature>
<feature type="transmembrane region" description="Helical" evidence="3">
    <location>
        <begin position="32"/>
        <end position="53"/>
    </location>
</feature>
<organism evidence="5 6">
    <name type="scientific">Vitis vinifera</name>
    <name type="common">Grape</name>
    <dbReference type="NCBI Taxonomy" id="29760"/>
    <lineage>
        <taxon>Eukaryota</taxon>
        <taxon>Viridiplantae</taxon>
        <taxon>Streptophyta</taxon>
        <taxon>Embryophyta</taxon>
        <taxon>Tracheophyta</taxon>
        <taxon>Spermatophyta</taxon>
        <taxon>Magnoliopsida</taxon>
        <taxon>eudicotyledons</taxon>
        <taxon>Gunneridae</taxon>
        <taxon>Pentapetalae</taxon>
        <taxon>rosids</taxon>
        <taxon>Vitales</taxon>
        <taxon>Vitaceae</taxon>
        <taxon>Viteae</taxon>
        <taxon>Vitis</taxon>
    </lineage>
</organism>